<comment type="similarity">
    <text evidence="2">Belongs to the CpxP/Spy family.</text>
</comment>
<evidence type="ECO:0000256" key="6">
    <source>
        <dbReference type="SAM" id="SignalP"/>
    </source>
</evidence>
<evidence type="ECO:0000313" key="7">
    <source>
        <dbReference type="EMBL" id="KFB73029.1"/>
    </source>
</evidence>
<feature type="chain" id="PRO_5001751142" evidence="6">
    <location>
        <begin position="27"/>
        <end position="162"/>
    </location>
</feature>
<keyword evidence="4" id="KW-0574">Periplasm</keyword>
<evidence type="ECO:0000256" key="3">
    <source>
        <dbReference type="ARBA" id="ARBA00022729"/>
    </source>
</evidence>
<feature type="compositionally biased region" description="Low complexity" evidence="5">
    <location>
        <begin position="141"/>
        <end position="153"/>
    </location>
</feature>
<dbReference type="Gene3D" id="1.20.120.1490">
    <property type="match status" value="1"/>
</dbReference>
<dbReference type="PANTHER" id="PTHR38102">
    <property type="entry name" value="PERIPLASMIC CHAPERONE SPY"/>
    <property type="match status" value="1"/>
</dbReference>
<sequence precursor="true">MNTYRSFASSIFLASSLGILATPAMAAPPDCGPAAMHGDFWEYRGERMAQHHKTLHDALKLTPDQDIAWKKLMDSEHPMAKPEPRNPEEWAKLTTPERADKMVERMREQQSRMFEHVAALKEFYAVLTPEQKKTFDDFHASARPGMRGRPGPRSMERAAPRS</sequence>
<name>A0A080M7F2_9PROT</name>
<proteinExistence type="inferred from homology"/>
<comment type="subcellular location">
    <subcellularLocation>
        <location evidence="1">Periplasm</location>
    </subcellularLocation>
</comment>
<feature type="signal peptide" evidence="6">
    <location>
        <begin position="1"/>
        <end position="26"/>
    </location>
</feature>
<feature type="region of interest" description="Disordered" evidence="5">
    <location>
        <begin position="134"/>
        <end position="162"/>
    </location>
</feature>
<organism evidence="7 8">
    <name type="scientific">Candidatus Accumulibacter phosphatis</name>
    <dbReference type="NCBI Taxonomy" id="327160"/>
    <lineage>
        <taxon>Bacteria</taxon>
        <taxon>Pseudomonadati</taxon>
        <taxon>Pseudomonadota</taxon>
        <taxon>Betaproteobacteria</taxon>
        <taxon>Candidatus Accumulibacter</taxon>
    </lineage>
</organism>
<accession>A0A080M7F2</accession>
<evidence type="ECO:0000313" key="8">
    <source>
        <dbReference type="Proteomes" id="UP000020077"/>
    </source>
</evidence>
<evidence type="ECO:0000256" key="4">
    <source>
        <dbReference type="ARBA" id="ARBA00022764"/>
    </source>
</evidence>
<protein>
    <submittedName>
        <fullName evidence="7">Periplasmic protein</fullName>
    </submittedName>
</protein>
<dbReference type="PANTHER" id="PTHR38102:SF1">
    <property type="entry name" value="PERIPLASMIC CHAPERONE SPY"/>
    <property type="match status" value="1"/>
</dbReference>
<evidence type="ECO:0000256" key="5">
    <source>
        <dbReference type="SAM" id="MobiDB-lite"/>
    </source>
</evidence>
<dbReference type="InterPro" id="IPR052211">
    <property type="entry name" value="Cpx_auxiliary_protein"/>
</dbReference>
<dbReference type="GO" id="GO:0051082">
    <property type="term" value="F:unfolded protein binding"/>
    <property type="evidence" value="ECO:0007669"/>
    <property type="project" value="TreeGrafter"/>
</dbReference>
<dbReference type="AlphaFoldDB" id="A0A080M7F2"/>
<dbReference type="EMBL" id="JDVG02000298">
    <property type="protein sequence ID" value="KFB73029.1"/>
    <property type="molecule type" value="Genomic_DNA"/>
</dbReference>
<dbReference type="GO" id="GO:0030288">
    <property type="term" value="C:outer membrane-bounded periplasmic space"/>
    <property type="evidence" value="ECO:0007669"/>
    <property type="project" value="TreeGrafter"/>
</dbReference>
<evidence type="ECO:0000256" key="1">
    <source>
        <dbReference type="ARBA" id="ARBA00004418"/>
    </source>
</evidence>
<dbReference type="InterPro" id="IPR012899">
    <property type="entry name" value="LTXXQ"/>
</dbReference>
<dbReference type="Pfam" id="PF07813">
    <property type="entry name" value="LTXXQ"/>
    <property type="match status" value="1"/>
</dbReference>
<evidence type="ECO:0000256" key="2">
    <source>
        <dbReference type="ARBA" id="ARBA00008441"/>
    </source>
</evidence>
<dbReference type="Proteomes" id="UP000020077">
    <property type="component" value="Unassembled WGS sequence"/>
</dbReference>
<keyword evidence="3 6" id="KW-0732">Signal</keyword>
<comment type="caution">
    <text evidence="7">The sequence shown here is derived from an EMBL/GenBank/DDBJ whole genome shotgun (WGS) entry which is preliminary data.</text>
</comment>
<gene>
    <name evidence="7" type="ORF">AW09_001752</name>
</gene>
<reference evidence="7 8" key="1">
    <citation type="submission" date="2014-02" db="EMBL/GenBank/DDBJ databases">
        <title>Expanding our view of genomic diversity in Candidatus Accumulibacter clades.</title>
        <authorList>
            <person name="Skennerton C.T."/>
            <person name="Barr J.J."/>
            <person name="Slater F.R."/>
            <person name="Bond P.L."/>
            <person name="Tyson G.W."/>
        </authorList>
    </citation>
    <scope>NUCLEOTIDE SEQUENCE [LARGE SCALE GENOMIC DNA]</scope>
    <source>
        <strain evidence="8">BA-91</strain>
    </source>
</reference>